<dbReference type="InterPro" id="IPR023296">
    <property type="entry name" value="Glyco_hydro_beta-prop_sf"/>
</dbReference>
<keyword evidence="2" id="KW-1185">Reference proteome</keyword>
<evidence type="ECO:0000313" key="2">
    <source>
        <dbReference type="Proteomes" id="UP000661077"/>
    </source>
</evidence>
<reference evidence="1 2" key="1">
    <citation type="journal article" date="2021" name="Int. J. Syst. Evol. Microbiol.">
        <title>Steroidobacter gossypii sp. nov., isolated from soil of cotton cropping field.</title>
        <authorList>
            <person name="Huang R."/>
            <person name="Yang S."/>
            <person name="Zhen C."/>
            <person name="Liu W."/>
        </authorList>
    </citation>
    <scope>NUCLEOTIDE SEQUENCE [LARGE SCALE GENOMIC DNA]</scope>
    <source>
        <strain evidence="1 2">S1-65</strain>
    </source>
</reference>
<dbReference type="SUPFAM" id="SSF75005">
    <property type="entry name" value="Arabinanase/levansucrase/invertase"/>
    <property type="match status" value="1"/>
</dbReference>
<dbReference type="RefSeq" id="WP_203171095.1">
    <property type="nucleotide sequence ID" value="NZ_JAEVLS010000013.1"/>
</dbReference>
<dbReference type="Proteomes" id="UP000661077">
    <property type="component" value="Unassembled WGS sequence"/>
</dbReference>
<sequence length="444" mass="50591">MMQTRRHFVAQAIAGTLGASSATQVLAKYALQSPKARKGADAYRHIKVLRRDDKIVRHKINGDIFPLTWTRDDRQFSVFSDGFGWSAAPTRFYNSRALWIEGDPIRAAIYETDAYPDPPPQSACNPPYYGFGALAVDDRIYQLMCCLGKASETRSGRPWNGVKLIYSSDQGRTWCNQNGSTPVVWESYAEQSLENMLFLDEPQESFGLISLLQMGRNYEANRDGYVYGYATNGNTDGTMNQLVMFRVRKRSMLDRTAYEFFGGMLSSGEPTWERDIQNRKIVQSFPRGWVNDQRQIPNLVQTWVPSVVYNAAHGTYLMVASGIGVGQDGEWDRPSYLGFWIAPNPWGPWTQIHEDKAWAPGNDTAARCYSPQIAPKWMAPDGSSFWLVWSDFQGATEYVAELKRRNKEIEAMIPSEQLRIRAQMFRSHAPYYSFNVQRVDFTIS</sequence>
<name>A0ABS1X6S2_9GAMM</name>
<organism evidence="1 2">
    <name type="scientific">Steroidobacter gossypii</name>
    <dbReference type="NCBI Taxonomy" id="2805490"/>
    <lineage>
        <taxon>Bacteria</taxon>
        <taxon>Pseudomonadati</taxon>
        <taxon>Pseudomonadota</taxon>
        <taxon>Gammaproteobacteria</taxon>
        <taxon>Steroidobacterales</taxon>
        <taxon>Steroidobacteraceae</taxon>
        <taxon>Steroidobacter</taxon>
    </lineage>
</organism>
<dbReference type="EMBL" id="JAEVLS010000013">
    <property type="protein sequence ID" value="MBM0108923.1"/>
    <property type="molecule type" value="Genomic_DNA"/>
</dbReference>
<protein>
    <submittedName>
        <fullName evidence="1">DUF4185 domain-containing protein</fullName>
    </submittedName>
</protein>
<accession>A0ABS1X6S2</accession>
<comment type="caution">
    <text evidence="1">The sequence shown here is derived from an EMBL/GenBank/DDBJ whole genome shotgun (WGS) entry which is preliminary data.</text>
</comment>
<proteinExistence type="predicted"/>
<gene>
    <name evidence="1" type="ORF">JM946_29705</name>
</gene>
<evidence type="ECO:0000313" key="1">
    <source>
        <dbReference type="EMBL" id="MBM0108923.1"/>
    </source>
</evidence>
<dbReference type="Gene3D" id="2.115.10.20">
    <property type="entry name" value="Glycosyl hydrolase domain, family 43"/>
    <property type="match status" value="1"/>
</dbReference>